<evidence type="ECO:0000313" key="2">
    <source>
        <dbReference type="Proteomes" id="UP001458880"/>
    </source>
</evidence>
<proteinExistence type="predicted"/>
<accession>A0AAW1M9U4</accession>
<reference evidence="1 2" key="1">
    <citation type="journal article" date="2024" name="BMC Genomics">
        <title>De novo assembly and annotation of Popillia japonica's genome with initial clues to its potential as an invasive pest.</title>
        <authorList>
            <person name="Cucini C."/>
            <person name="Boschi S."/>
            <person name="Funari R."/>
            <person name="Cardaioli E."/>
            <person name="Iannotti N."/>
            <person name="Marturano G."/>
            <person name="Paoli F."/>
            <person name="Bruttini M."/>
            <person name="Carapelli A."/>
            <person name="Frati F."/>
            <person name="Nardi F."/>
        </authorList>
    </citation>
    <scope>NUCLEOTIDE SEQUENCE [LARGE SCALE GENOMIC DNA]</scope>
    <source>
        <strain evidence="1">DMR45628</strain>
    </source>
</reference>
<keyword evidence="2" id="KW-1185">Reference proteome</keyword>
<comment type="caution">
    <text evidence="1">The sequence shown here is derived from an EMBL/GenBank/DDBJ whole genome shotgun (WGS) entry which is preliminary data.</text>
</comment>
<dbReference type="EMBL" id="JASPKY010000057">
    <property type="protein sequence ID" value="KAK9744522.1"/>
    <property type="molecule type" value="Genomic_DNA"/>
</dbReference>
<gene>
    <name evidence="1" type="ORF">QE152_g7745</name>
</gene>
<dbReference type="AlphaFoldDB" id="A0AAW1M9U4"/>
<evidence type="ECO:0000313" key="1">
    <source>
        <dbReference type="EMBL" id="KAK9744522.1"/>
    </source>
</evidence>
<dbReference type="Proteomes" id="UP001458880">
    <property type="component" value="Unassembled WGS sequence"/>
</dbReference>
<organism evidence="1 2">
    <name type="scientific">Popillia japonica</name>
    <name type="common">Japanese beetle</name>
    <dbReference type="NCBI Taxonomy" id="7064"/>
    <lineage>
        <taxon>Eukaryota</taxon>
        <taxon>Metazoa</taxon>
        <taxon>Ecdysozoa</taxon>
        <taxon>Arthropoda</taxon>
        <taxon>Hexapoda</taxon>
        <taxon>Insecta</taxon>
        <taxon>Pterygota</taxon>
        <taxon>Neoptera</taxon>
        <taxon>Endopterygota</taxon>
        <taxon>Coleoptera</taxon>
        <taxon>Polyphaga</taxon>
        <taxon>Scarabaeiformia</taxon>
        <taxon>Scarabaeidae</taxon>
        <taxon>Rutelinae</taxon>
        <taxon>Popillia</taxon>
    </lineage>
</organism>
<name>A0AAW1M9U4_POPJA</name>
<sequence>MLRLICDGCGSQNKNTTIVGMLNYWMHYEAPLNIELVEMVFPLVEHSYILPDRVFGQIEKRYKKVAEVVHPEKYIDIIKESLKFIKLEMMLWSRTGEVKLKRF</sequence>
<protein>
    <submittedName>
        <fullName evidence="1">Uncharacterized protein</fullName>
    </submittedName>
</protein>